<keyword evidence="2" id="KW-1185">Reference proteome</keyword>
<reference evidence="1" key="1">
    <citation type="submission" date="2023-04" db="EMBL/GenBank/DDBJ databases">
        <title>Draft Genome sequencing of Naganishia species isolated from polar environments using Oxford Nanopore Technology.</title>
        <authorList>
            <person name="Leo P."/>
            <person name="Venkateswaran K."/>
        </authorList>
    </citation>
    <scope>NUCLEOTIDE SEQUENCE</scope>
    <source>
        <strain evidence="1">MNA-CCFEE 5423</strain>
    </source>
</reference>
<dbReference type="Proteomes" id="UP001227268">
    <property type="component" value="Unassembled WGS sequence"/>
</dbReference>
<accession>A0ACC2VNW1</accession>
<evidence type="ECO:0000313" key="1">
    <source>
        <dbReference type="EMBL" id="KAJ9101109.1"/>
    </source>
</evidence>
<sequence>MALPYALSFQGHDEKARLLANAEPMGWSPLQNVVVEAKREGDNIVIKGYGVGEKGIPLNQIAVAFLRLPSGTTYEPTMDEHLTEGAVSSAAKWHKTNLDPAGDGKRWGWTLWQINLQMEDVRHLINAEEEEAAEGQIVVIVKASTYHSLALYRCHRRPDGMYVQDKALIPRVLSFLQSMQKGKSRLVGRSGICEEWDSTDGA</sequence>
<evidence type="ECO:0000313" key="2">
    <source>
        <dbReference type="Proteomes" id="UP001227268"/>
    </source>
</evidence>
<dbReference type="EMBL" id="JASBWT010000010">
    <property type="protein sequence ID" value="KAJ9101109.1"/>
    <property type="molecule type" value="Genomic_DNA"/>
</dbReference>
<name>A0ACC2VNW1_9TREE</name>
<comment type="caution">
    <text evidence="1">The sequence shown here is derived from an EMBL/GenBank/DDBJ whole genome shotgun (WGS) entry which is preliminary data.</text>
</comment>
<gene>
    <name evidence="1" type="ORF">QFC21_003327</name>
</gene>
<organism evidence="1 2">
    <name type="scientific">Naganishia friedmannii</name>
    <dbReference type="NCBI Taxonomy" id="89922"/>
    <lineage>
        <taxon>Eukaryota</taxon>
        <taxon>Fungi</taxon>
        <taxon>Dikarya</taxon>
        <taxon>Basidiomycota</taxon>
        <taxon>Agaricomycotina</taxon>
        <taxon>Tremellomycetes</taxon>
        <taxon>Filobasidiales</taxon>
        <taxon>Filobasidiaceae</taxon>
        <taxon>Naganishia</taxon>
    </lineage>
</organism>
<proteinExistence type="predicted"/>
<protein>
    <submittedName>
        <fullName evidence="1">Uncharacterized protein</fullName>
    </submittedName>
</protein>